<sequence length="679" mass="79183">MVYIQCNDDSTKSSLKLSSIPLNFFSIFLKFVDSKCTIPENDSFWFNIANSNISSIPTSVLDFFLKKTLKFCLTRNITNNNITQYFIFIHKLINQFKESILTKNEYIITLSQFHSILLLTRTLFYILSMHITVIELIFHLDYSKYYDDTIFSDNNGVTIICINESIWLDPKEINLDTDLYHLIINHHKWTKQTKELFVDGFCLIDSEYCIHSIKNALKQIIYTRDLTLIIVPFTLHMYSLIKLLFDDMMAFIMLESESLSVIKCKNFMLEILNILSSIILNSSFMDKESMLSLSSIEIPPTNHTSSGTGLLFYDYLILKFEEAKVCGNNGSQLLYKSDNPKFIFQHQSHNIEFLTHLNGELARYHNHPYKIDCTNPIISEYCKLLLFTLINYSHKTDVSFNLNTDCFILILIKLIQNGSICVQIETVHCIFDYLNKLLLKSQCRCWVVVDVAIAALFIVDKIICSDPIINNNIKYNLEIVLDWMISNVESICNINLQLYLSKVYFKLVNTDMCEDINQHITQWIKLLKLYDNLNMRLRKAPPCSDHDLVLGWICLTFSIHSIMFHYMITQSYTKETRKTVIKNVANVIDKLALVQYEEIDVPKEYNVLIDLKMVKEACKQLDKMLQIVKSNFEMKFNPTDYCFDYSILHSCNVDVNYFKPLLWSVFTSLLNSKEACITI</sequence>
<gene>
    <name evidence="1" type="ORF">BmR1_04g05885</name>
</gene>
<evidence type="ECO:0000313" key="1">
    <source>
        <dbReference type="EMBL" id="SIO73600.1"/>
    </source>
</evidence>
<dbReference type="EMBL" id="LN871599">
    <property type="protein sequence ID" value="SIO73600.1"/>
    <property type="molecule type" value="Genomic_DNA"/>
</dbReference>
<reference evidence="1 2" key="2">
    <citation type="journal article" date="2013" name="PLoS ONE">
        <title>Whole genome mapping and re-organization of the nuclear and mitochondrial genomes of Babesia microti isolates.</title>
        <authorList>
            <person name="Cornillot E."/>
            <person name="Dassouli A."/>
            <person name="Garg A."/>
            <person name="Pachikara N."/>
            <person name="Randazzo S."/>
            <person name="Depoix D."/>
            <person name="Carcy B."/>
            <person name="Delbecq S."/>
            <person name="Frutos R."/>
            <person name="Silva J.C."/>
            <person name="Sutton R."/>
            <person name="Krause P.J."/>
            <person name="Mamoun C.B."/>
        </authorList>
    </citation>
    <scope>NUCLEOTIDE SEQUENCE [LARGE SCALE GENOMIC DNA]</scope>
    <source>
        <strain evidence="1 2">RI</strain>
    </source>
</reference>
<dbReference type="AlphaFoldDB" id="A0A1N6LXJ1"/>
<dbReference type="GeneID" id="24425822"/>
<dbReference type="Proteomes" id="UP000002899">
    <property type="component" value="Chromosome IV"/>
</dbReference>
<dbReference type="KEGG" id="bmic:BmR1_04g05885"/>
<proteinExistence type="predicted"/>
<name>A0A1N6LXJ1_BABMR</name>
<evidence type="ECO:0000313" key="2">
    <source>
        <dbReference type="Proteomes" id="UP000002899"/>
    </source>
</evidence>
<reference evidence="1 2" key="3">
    <citation type="journal article" date="2016" name="Sci. Rep.">
        <title>Genome-wide diversity and gene expression profiling of Babesia microti isolates identify polymorphic genes that mediate host-pathogen interactions.</title>
        <authorList>
            <person name="Silva J.C."/>
            <person name="Cornillot E."/>
            <person name="McCracken C."/>
            <person name="Usmani-Brown S."/>
            <person name="Dwivedi A."/>
            <person name="Ifeonu O.O."/>
            <person name="Crabtree J."/>
            <person name="Gotia H.T."/>
            <person name="Virji A.Z."/>
            <person name="Reynes C."/>
            <person name="Colinge J."/>
            <person name="Kumar V."/>
            <person name="Lawres L."/>
            <person name="Pazzi J.E."/>
            <person name="Pablo J.V."/>
            <person name="Hung C."/>
            <person name="Brancato J."/>
            <person name="Kumari P."/>
            <person name="Orvis J."/>
            <person name="Tretina K."/>
            <person name="Chibucos M."/>
            <person name="Ott S."/>
            <person name="Sadzewicz L."/>
            <person name="Sengamalay N."/>
            <person name="Shetty A.C."/>
            <person name="Su Q."/>
            <person name="Tallon L."/>
            <person name="Fraser C.M."/>
            <person name="Frutos R."/>
            <person name="Molina D.M."/>
            <person name="Krause P.J."/>
            <person name="Ben Mamoun C."/>
        </authorList>
    </citation>
    <scope>NUCLEOTIDE SEQUENCE [LARGE SCALE GENOMIC DNA]</scope>
    <source>
        <strain evidence="1 2">RI</strain>
    </source>
</reference>
<accession>A0A1N6LXJ1</accession>
<dbReference type="VEuPathDB" id="PiroplasmaDB:BmR1_04g05885"/>
<reference evidence="1 2" key="1">
    <citation type="journal article" date="2012" name="Nucleic Acids Res.">
        <title>Sequencing of the smallest Apicomplexan genome from the human pathogen Babesia microti.</title>
        <authorList>
            <person name="Cornillot E."/>
            <person name="Hadj-Kaddour K."/>
            <person name="Dassouli A."/>
            <person name="Noel B."/>
            <person name="Ranwez V."/>
            <person name="Vacherie B."/>
            <person name="Augagneur Y."/>
            <person name="Bres V."/>
            <person name="Duclos A."/>
            <person name="Randazzo S."/>
            <person name="Carcy B."/>
            <person name="Debierre-Grockiego F."/>
            <person name="Delbecq S."/>
            <person name="Moubri-Menage K."/>
            <person name="Shams-Eldin H."/>
            <person name="Usmani-Brown S."/>
            <person name="Bringaud F."/>
            <person name="Wincker P."/>
            <person name="Vivares C.P."/>
            <person name="Schwarz R.T."/>
            <person name="Schetters T.P."/>
            <person name="Krause P.J."/>
            <person name="Gorenflot A."/>
            <person name="Berry V."/>
            <person name="Barbe V."/>
            <person name="Ben Mamoun C."/>
        </authorList>
    </citation>
    <scope>NUCLEOTIDE SEQUENCE [LARGE SCALE GENOMIC DNA]</scope>
    <source>
        <strain evidence="1 2">RI</strain>
    </source>
</reference>
<organism evidence="1 2">
    <name type="scientific">Babesia microti (strain RI)</name>
    <dbReference type="NCBI Taxonomy" id="1133968"/>
    <lineage>
        <taxon>Eukaryota</taxon>
        <taxon>Sar</taxon>
        <taxon>Alveolata</taxon>
        <taxon>Apicomplexa</taxon>
        <taxon>Aconoidasida</taxon>
        <taxon>Piroplasmida</taxon>
        <taxon>Babesiidae</taxon>
        <taxon>Babesia</taxon>
    </lineage>
</organism>
<protein>
    <submittedName>
        <fullName evidence="1">Uncharacterized protein</fullName>
    </submittedName>
</protein>
<keyword evidence="2" id="KW-1185">Reference proteome</keyword>
<dbReference type="RefSeq" id="XP_021337684.1">
    <property type="nucleotide sequence ID" value="XM_021482448.1"/>
</dbReference>